<feature type="region of interest" description="Disordered" evidence="1">
    <location>
        <begin position="398"/>
        <end position="420"/>
    </location>
</feature>
<proteinExistence type="predicted"/>
<evidence type="ECO:0000313" key="2">
    <source>
        <dbReference type="EMBL" id="CAI6372477.1"/>
    </source>
</evidence>
<protein>
    <recommendedName>
        <fullName evidence="4">CCHC-type domain-containing protein</fullName>
    </recommendedName>
</protein>
<dbReference type="AlphaFoldDB" id="A0AAV0XYG3"/>
<evidence type="ECO:0000313" key="3">
    <source>
        <dbReference type="Proteomes" id="UP001160148"/>
    </source>
</evidence>
<keyword evidence="3" id="KW-1185">Reference proteome</keyword>
<feature type="compositionally biased region" description="Polar residues" evidence="1">
    <location>
        <begin position="398"/>
        <end position="414"/>
    </location>
</feature>
<feature type="compositionally biased region" description="Low complexity" evidence="1">
    <location>
        <begin position="27"/>
        <end position="45"/>
    </location>
</feature>
<reference evidence="2 3" key="1">
    <citation type="submission" date="2023-01" db="EMBL/GenBank/DDBJ databases">
        <authorList>
            <person name="Whitehead M."/>
        </authorList>
    </citation>
    <scope>NUCLEOTIDE SEQUENCE [LARGE SCALE GENOMIC DNA]</scope>
</reference>
<feature type="region of interest" description="Disordered" evidence="1">
    <location>
        <begin position="27"/>
        <end position="52"/>
    </location>
</feature>
<evidence type="ECO:0008006" key="4">
    <source>
        <dbReference type="Google" id="ProtNLM"/>
    </source>
</evidence>
<organism evidence="2 3">
    <name type="scientific">Macrosiphum euphorbiae</name>
    <name type="common">potato aphid</name>
    <dbReference type="NCBI Taxonomy" id="13131"/>
    <lineage>
        <taxon>Eukaryota</taxon>
        <taxon>Metazoa</taxon>
        <taxon>Ecdysozoa</taxon>
        <taxon>Arthropoda</taxon>
        <taxon>Hexapoda</taxon>
        <taxon>Insecta</taxon>
        <taxon>Pterygota</taxon>
        <taxon>Neoptera</taxon>
        <taxon>Paraneoptera</taxon>
        <taxon>Hemiptera</taxon>
        <taxon>Sternorrhyncha</taxon>
        <taxon>Aphidomorpha</taxon>
        <taxon>Aphidoidea</taxon>
        <taxon>Aphididae</taxon>
        <taxon>Macrosiphini</taxon>
        <taxon>Macrosiphum</taxon>
    </lineage>
</organism>
<comment type="caution">
    <text evidence="2">The sequence shown here is derived from an EMBL/GenBank/DDBJ whole genome shotgun (WGS) entry which is preliminary data.</text>
</comment>
<evidence type="ECO:0000256" key="1">
    <source>
        <dbReference type="SAM" id="MobiDB-lite"/>
    </source>
</evidence>
<sequence>MNRNAPGKMPSPSNISRINTLHSLKKTTTNTSTTNSKNVTSPSTKPNQLNSRNSLTQRTVIAKNTAASPPLPTASTAASAINADKTNYTNLIASNNINNTDKTTNFASITAKETTPNREQAIVFNSIDGVPQKDYILAIGQIVQPRNILFVSRISNNRFCIFLTSKEILESLLAKTQIININGQEIQIRRLLNPAKRIVISNVCPSIPNHVILHSLNNLDISPTSQINYLKAGINLDGYEHILSFRRQMYIKHEDTIKLPGSLILNHNQSQFRIFFTDDTITCYTCKTTGHTAQTCKSNVTIITKTSPPPTTPSKNIDIDTPTSVPTPPLFDSDQVVSQTSQHDTLYTNLKINEEQQPPIPSDKINPETMEADTHEQHIISIPQALSNTERIPLTTQTSIQNKRAISDTSSLMSPLQPPS</sequence>
<accession>A0AAV0XYG3</accession>
<dbReference type="Proteomes" id="UP001160148">
    <property type="component" value="Unassembled WGS sequence"/>
</dbReference>
<dbReference type="EMBL" id="CARXXK010001033">
    <property type="protein sequence ID" value="CAI6372477.1"/>
    <property type="molecule type" value="Genomic_DNA"/>
</dbReference>
<name>A0AAV0XYG3_9HEMI</name>
<gene>
    <name evidence="2" type="ORF">MEUPH1_LOCUS26337</name>
</gene>